<dbReference type="GO" id="GO:0005525">
    <property type="term" value="F:GTP binding"/>
    <property type="evidence" value="ECO:0007669"/>
    <property type="project" value="UniProtKB-KW"/>
</dbReference>
<dbReference type="FunFam" id="2.40.50.140:FF:000542">
    <property type="entry name" value="mRNA-capping enzyme subunit alpha"/>
    <property type="match status" value="1"/>
</dbReference>
<comment type="function">
    <text evidence="16 17">Second step of mRNA capping. Transfer of the GMP moiety of GTP to the 5'-end of RNA via an enzyme-GMP covalent reaction intermediate.</text>
</comment>
<feature type="domain" description="mRNA capping enzyme adenylation" evidence="20">
    <location>
        <begin position="44"/>
        <end position="242"/>
    </location>
</feature>
<dbReference type="PANTHER" id="PTHR10367">
    <property type="entry name" value="MRNA-CAPPING ENZYME"/>
    <property type="match status" value="1"/>
</dbReference>
<dbReference type="InterPro" id="IPR017075">
    <property type="entry name" value="mRNA_cap_enzyme_alpha"/>
</dbReference>
<keyword evidence="7 17" id="KW-0548">Nucleotidyltransferase</keyword>
<dbReference type="eggNOG" id="KOG2386">
    <property type="taxonomic scope" value="Eukaryota"/>
</dbReference>
<keyword evidence="6 17" id="KW-0808">Transferase</keyword>
<dbReference type="PANTHER" id="PTHR10367:SF17">
    <property type="entry name" value="MRNA-CAPPING ENZYME"/>
    <property type="match status" value="1"/>
</dbReference>
<dbReference type="Gene3D" id="3.30.470.30">
    <property type="entry name" value="DNA ligase/mRNA capping enzyme"/>
    <property type="match status" value="1"/>
</dbReference>
<dbReference type="GO" id="GO:0005524">
    <property type="term" value="F:ATP binding"/>
    <property type="evidence" value="ECO:0007669"/>
    <property type="project" value="InterPro"/>
</dbReference>
<dbReference type="SUPFAM" id="SSF56091">
    <property type="entry name" value="DNA ligase/mRNA capping enzyme, catalytic domain"/>
    <property type="match status" value="1"/>
</dbReference>
<dbReference type="OMA" id="NEDYLVC"/>
<evidence type="ECO:0000256" key="15">
    <source>
        <dbReference type="ARBA" id="ARBA00047082"/>
    </source>
</evidence>
<dbReference type="OrthoDB" id="200924at2759"/>
<dbReference type="SUPFAM" id="SSF50249">
    <property type="entry name" value="Nucleic acid-binding proteins"/>
    <property type="match status" value="1"/>
</dbReference>
<evidence type="ECO:0000256" key="8">
    <source>
        <dbReference type="ARBA" id="ARBA00022741"/>
    </source>
</evidence>
<keyword evidence="11 17" id="KW-0539">Nucleus</keyword>
<feature type="region of interest" description="Disordered" evidence="19">
    <location>
        <begin position="384"/>
        <end position="468"/>
    </location>
</feature>
<keyword evidence="5 17" id="KW-0507">mRNA processing</keyword>
<feature type="domain" description="mRNA capping enzyme C-terminal" evidence="21">
    <location>
        <begin position="246"/>
        <end position="369"/>
    </location>
</feature>
<evidence type="ECO:0000256" key="12">
    <source>
        <dbReference type="ARBA" id="ARBA00029909"/>
    </source>
</evidence>
<dbReference type="InterPro" id="IPR051029">
    <property type="entry name" value="mRNA_Capping_Enz/RNA_Phosphat"/>
</dbReference>
<dbReference type="InParanoid" id="G8YBS6"/>
<keyword evidence="9 17" id="KW-0506">mRNA capping</keyword>
<evidence type="ECO:0000256" key="1">
    <source>
        <dbReference type="ARBA" id="ARBA00004123"/>
    </source>
</evidence>
<evidence type="ECO:0000256" key="11">
    <source>
        <dbReference type="ARBA" id="ARBA00023242"/>
    </source>
</evidence>
<name>G8YBS6_PICSO</name>
<comment type="subcellular location">
    <subcellularLocation>
        <location evidence="1 17">Nucleus</location>
    </subcellularLocation>
</comment>
<dbReference type="CDD" id="cd07895">
    <property type="entry name" value="Adenylation_mRNA_capping"/>
    <property type="match status" value="1"/>
</dbReference>
<dbReference type="FunCoup" id="G8YBS6">
    <property type="interactions" value="742"/>
</dbReference>
<sequence length="468" mass="54102">MIQLENRDFPSIPGTLLDRNEVHELRLMVADLLGRKYPSFPGAQPVSFERHHLTNTLMNRDYYVCEKSDGLRCLLFIVFHPEKGEGVFLITRENDYYYIPNIHIPLSTKEDNGRTYHHGTLLDGELVLENKNVPEPVLRYCLFDALAINGKDITTRTLSKRLGYITEHIMKPFDSFKLKHPEIVNSPDFPFKVGFKLMTSSYHADDVLFKKDQLFHESDGLIFTCAETPYIFGTDSSLLKWKPSHENTIDYKMEIVFNSFQDPDMDPRDPDSSYIDYDSKPELIKLRVWKGGSEYEDFTRLYLEDEDWEKLKNLQEPLQGRIVECRKKLDMPGYWEMLRFRNDKQNGNHVSVVDKVLHSIQDGVSEDEIKNACPEISKAWKKRAHERAHLGQAGFTKRHSESQGDITHHKKQKRDSTGDIQDRNGVQQPSAEGDAHNNQKDSLDGSGGAASNEEHFEDIPIYEESDDE</sequence>
<evidence type="ECO:0000256" key="3">
    <source>
        <dbReference type="ARBA" id="ARBA00012475"/>
    </source>
</evidence>
<reference evidence="22 23" key="1">
    <citation type="journal article" date="2012" name="G3 (Bethesda)">
        <title>Pichia sorbitophila, an interspecies yeast hybrid reveals early steps of genome resolution following polyploidization.</title>
        <authorList>
            <person name="Leh Louis V."/>
            <person name="Despons L."/>
            <person name="Friedrich A."/>
            <person name="Martin T."/>
            <person name="Durrens P."/>
            <person name="Casaregola S."/>
            <person name="Neuveglise C."/>
            <person name="Fairhead C."/>
            <person name="Marck C."/>
            <person name="Cruz J.A."/>
            <person name="Straub M.L."/>
            <person name="Kugler V."/>
            <person name="Sacerdot C."/>
            <person name="Uzunov Z."/>
            <person name="Thierry A."/>
            <person name="Weiss S."/>
            <person name="Bleykasten C."/>
            <person name="De Montigny J."/>
            <person name="Jacques N."/>
            <person name="Jung P."/>
            <person name="Lemaire M."/>
            <person name="Mallet S."/>
            <person name="Morel G."/>
            <person name="Richard G.F."/>
            <person name="Sarkar A."/>
            <person name="Savel G."/>
            <person name="Schacherer J."/>
            <person name="Seret M.L."/>
            <person name="Talla E."/>
            <person name="Samson G."/>
            <person name="Jubin C."/>
            <person name="Poulain J."/>
            <person name="Vacherie B."/>
            <person name="Barbe V."/>
            <person name="Pelletier E."/>
            <person name="Sherman D.J."/>
            <person name="Westhof E."/>
            <person name="Weissenbach J."/>
            <person name="Baret P.V."/>
            <person name="Wincker P."/>
            <person name="Gaillardin C."/>
            <person name="Dujon B."/>
            <person name="Souciet J.L."/>
        </authorList>
    </citation>
    <scope>NUCLEOTIDE SEQUENCE [LARGE SCALE GENOMIC DNA]</scope>
    <source>
        <strain evidence="23">ATCC MYA-4447 / BCRC 22081 / CBS 7064 / NBRC 10061 / NRRL Y-12695</strain>
    </source>
</reference>
<dbReference type="Proteomes" id="UP000005222">
    <property type="component" value="Chromosome J"/>
</dbReference>
<evidence type="ECO:0000259" key="20">
    <source>
        <dbReference type="Pfam" id="PF01331"/>
    </source>
</evidence>
<dbReference type="Gene3D" id="2.40.50.140">
    <property type="entry name" value="Nucleic acid-binding proteins"/>
    <property type="match status" value="1"/>
</dbReference>
<evidence type="ECO:0000256" key="6">
    <source>
        <dbReference type="ARBA" id="ARBA00022679"/>
    </source>
</evidence>
<dbReference type="HOGENOM" id="CLU_021710_0_2_1"/>
<protein>
    <recommendedName>
        <fullName evidence="4 17">mRNA-capping enzyme subunit alpha</fullName>
        <ecNumber evidence="3 17">2.7.7.50</ecNumber>
    </recommendedName>
    <alternativeName>
        <fullName evidence="12 17">GTP--RNA guanylyltransferase</fullName>
    </alternativeName>
    <alternativeName>
        <fullName evidence="13 17">mRNA guanylyltransferase</fullName>
    </alternativeName>
</protein>
<keyword evidence="10 17" id="KW-0342">GTP-binding</keyword>
<dbReference type="InterPro" id="IPR013846">
    <property type="entry name" value="mRNA_cap_enzyme_C"/>
</dbReference>
<dbReference type="EC" id="2.7.7.50" evidence="3 17"/>
<dbReference type="InterPro" id="IPR012340">
    <property type="entry name" value="NA-bd_OB-fold"/>
</dbReference>
<evidence type="ECO:0000256" key="5">
    <source>
        <dbReference type="ARBA" id="ARBA00022664"/>
    </source>
</evidence>
<comment type="subunit">
    <text evidence="15">Heterodimer. The mRNA-capping enzyme is composed of two separate chains alpha and beta, respectively a mRNA guanylyltransferase and an mRNA 5'-triphosphate monophosphatase.</text>
</comment>
<dbReference type="PIRSF" id="PIRSF036959">
    <property type="entry name" value="mRNA_cap_alpha"/>
    <property type="match status" value="1"/>
</dbReference>
<dbReference type="AlphaFoldDB" id="G8YBS6"/>
<evidence type="ECO:0000256" key="9">
    <source>
        <dbReference type="ARBA" id="ARBA00023042"/>
    </source>
</evidence>
<evidence type="ECO:0000256" key="14">
    <source>
        <dbReference type="ARBA" id="ARBA00044624"/>
    </source>
</evidence>
<dbReference type="STRING" id="559304.G8YBS6"/>
<comment type="similarity">
    <text evidence="2 17">Belongs to the eukaryotic GTase family.</text>
</comment>
<evidence type="ECO:0000256" key="2">
    <source>
        <dbReference type="ARBA" id="ARBA00010237"/>
    </source>
</evidence>
<dbReference type="InterPro" id="IPR001339">
    <property type="entry name" value="mRNA_cap_enzyme_adenylation"/>
</dbReference>
<evidence type="ECO:0000256" key="7">
    <source>
        <dbReference type="ARBA" id="ARBA00022695"/>
    </source>
</evidence>
<dbReference type="GO" id="GO:0004484">
    <property type="term" value="F:mRNA guanylyltransferase activity"/>
    <property type="evidence" value="ECO:0007669"/>
    <property type="project" value="UniProtKB-EC"/>
</dbReference>
<evidence type="ECO:0000256" key="13">
    <source>
        <dbReference type="ARBA" id="ARBA00030702"/>
    </source>
</evidence>
<dbReference type="EMBL" id="FO082050">
    <property type="protein sequence ID" value="CCE82407.1"/>
    <property type="molecule type" value="Genomic_DNA"/>
</dbReference>
<feature type="active site" description="N6-GMP-lysine intermediate" evidence="18">
    <location>
        <position position="67"/>
    </location>
</feature>
<feature type="compositionally biased region" description="Basic and acidic residues" evidence="19">
    <location>
        <begin position="433"/>
        <end position="443"/>
    </location>
</feature>
<dbReference type="Pfam" id="PF03919">
    <property type="entry name" value="mRNA_cap_C"/>
    <property type="match status" value="1"/>
</dbReference>
<evidence type="ECO:0000256" key="17">
    <source>
        <dbReference type="PIRNR" id="PIRNR036959"/>
    </source>
</evidence>
<evidence type="ECO:0000256" key="4">
    <source>
        <dbReference type="ARBA" id="ARBA00019171"/>
    </source>
</evidence>
<gene>
    <name evidence="22" type="primary">Piso0_002132</name>
    <name evidence="22" type="ORF">GNLVRS01_PISO0J05355g</name>
</gene>
<proteinExistence type="inferred from homology"/>
<dbReference type="Pfam" id="PF01331">
    <property type="entry name" value="mRNA_cap_enzyme"/>
    <property type="match status" value="1"/>
</dbReference>
<evidence type="ECO:0000256" key="10">
    <source>
        <dbReference type="ARBA" id="ARBA00023134"/>
    </source>
</evidence>
<evidence type="ECO:0000256" key="16">
    <source>
        <dbReference type="ARBA" id="ARBA00053845"/>
    </source>
</evidence>
<keyword evidence="8 17" id="KW-0547">Nucleotide-binding</keyword>
<dbReference type="Gene3D" id="3.30.1490.430">
    <property type="match status" value="1"/>
</dbReference>
<organism evidence="22 23">
    <name type="scientific">Pichia sorbitophila (strain ATCC MYA-4447 / BCRC 22081 / CBS 7064 / NBRC 10061 / NRRL Y-12695)</name>
    <name type="common">Hybrid yeast</name>
    <dbReference type="NCBI Taxonomy" id="559304"/>
    <lineage>
        <taxon>Eukaryota</taxon>
        <taxon>Fungi</taxon>
        <taxon>Dikarya</taxon>
        <taxon>Ascomycota</taxon>
        <taxon>Saccharomycotina</taxon>
        <taxon>Pichiomycetes</taxon>
        <taxon>Debaryomycetaceae</taxon>
        <taxon>Millerozyma</taxon>
    </lineage>
</organism>
<keyword evidence="23" id="KW-1185">Reference proteome</keyword>
<evidence type="ECO:0000259" key="21">
    <source>
        <dbReference type="Pfam" id="PF03919"/>
    </source>
</evidence>
<evidence type="ECO:0000256" key="19">
    <source>
        <dbReference type="SAM" id="MobiDB-lite"/>
    </source>
</evidence>
<evidence type="ECO:0000256" key="18">
    <source>
        <dbReference type="PIRSR" id="PIRSR036959-1"/>
    </source>
</evidence>
<dbReference type="GO" id="GO:0031533">
    <property type="term" value="C:mRNA capping enzyme complex"/>
    <property type="evidence" value="ECO:0007669"/>
    <property type="project" value="InterPro"/>
</dbReference>
<evidence type="ECO:0000313" key="23">
    <source>
        <dbReference type="Proteomes" id="UP000005222"/>
    </source>
</evidence>
<accession>G8YBS6</accession>
<dbReference type="GO" id="GO:0006370">
    <property type="term" value="P:7-methylguanosine mRNA capping"/>
    <property type="evidence" value="ECO:0007669"/>
    <property type="project" value="UniProtKB-KW"/>
</dbReference>
<comment type="catalytic activity">
    <reaction evidence="14">
        <text>a 5'-end diphospho-ribonucleoside in mRNA + GTP + H(+) = a 5'-end (5'-triphosphoguanosine)-ribonucleoside in mRNA + diphosphate</text>
        <dbReference type="Rhea" id="RHEA:67012"/>
        <dbReference type="Rhea" id="RHEA-COMP:17165"/>
        <dbReference type="Rhea" id="RHEA-COMP:17166"/>
        <dbReference type="ChEBI" id="CHEBI:15378"/>
        <dbReference type="ChEBI" id="CHEBI:33019"/>
        <dbReference type="ChEBI" id="CHEBI:37565"/>
        <dbReference type="ChEBI" id="CHEBI:167616"/>
        <dbReference type="ChEBI" id="CHEBI:167617"/>
        <dbReference type="EC" id="2.7.7.50"/>
    </reaction>
    <physiologicalReaction direction="left-to-right" evidence="14">
        <dbReference type="Rhea" id="RHEA:67013"/>
    </physiologicalReaction>
</comment>
<evidence type="ECO:0000313" key="22">
    <source>
        <dbReference type="EMBL" id="CCE82407.1"/>
    </source>
</evidence>